<evidence type="ECO:0000313" key="2">
    <source>
        <dbReference type="Proteomes" id="UP000811246"/>
    </source>
</evidence>
<name>A0A922DQC8_CARIL</name>
<sequence>MEPPSKPPSLSFVSHRSLPPFVSHRRTLVIGCPWEDLRVGLQADLRVSRQLGLKEQEYFRSSWPSWDV</sequence>
<gene>
    <name evidence="1" type="ORF">I3842_11G124400</name>
</gene>
<dbReference type="AlphaFoldDB" id="A0A922DQC8"/>
<proteinExistence type="predicted"/>
<reference evidence="1" key="1">
    <citation type="submission" date="2021-01" db="EMBL/GenBank/DDBJ databases">
        <authorList>
            <person name="Lovell J.T."/>
            <person name="Bentley N."/>
            <person name="Bhattarai G."/>
            <person name="Jenkins J.W."/>
            <person name="Sreedasyam A."/>
            <person name="Alarcon Y."/>
            <person name="Bock C."/>
            <person name="Boston L."/>
            <person name="Carlson J."/>
            <person name="Cervantes K."/>
            <person name="Clermont K."/>
            <person name="Krom N."/>
            <person name="Kubenka K."/>
            <person name="Mamidi S."/>
            <person name="Mattison C."/>
            <person name="Monteros M."/>
            <person name="Pisani C."/>
            <person name="Plott C."/>
            <person name="Rajasekar S."/>
            <person name="Rhein H.S."/>
            <person name="Rohla C."/>
            <person name="Song M."/>
            <person name="Hilaire R.S."/>
            <person name="Shu S."/>
            <person name="Wells L."/>
            <person name="Wang X."/>
            <person name="Webber J."/>
            <person name="Heerema R.J."/>
            <person name="Klein P."/>
            <person name="Conner P."/>
            <person name="Grauke L."/>
            <person name="Grimwood J."/>
            <person name="Schmutz J."/>
            <person name="Randall J.J."/>
        </authorList>
    </citation>
    <scope>NUCLEOTIDE SEQUENCE</scope>
    <source>
        <tissue evidence="1">Leaf</tissue>
    </source>
</reference>
<dbReference type="EMBL" id="CM031835">
    <property type="protein sequence ID" value="KAG6688425.1"/>
    <property type="molecule type" value="Genomic_DNA"/>
</dbReference>
<protein>
    <submittedName>
        <fullName evidence="1">Uncharacterized protein</fullName>
    </submittedName>
</protein>
<accession>A0A922DQC8</accession>
<dbReference type="Proteomes" id="UP000811246">
    <property type="component" value="Chromosome 11"/>
</dbReference>
<organism evidence="1 2">
    <name type="scientific">Carya illinoinensis</name>
    <name type="common">Pecan</name>
    <dbReference type="NCBI Taxonomy" id="32201"/>
    <lineage>
        <taxon>Eukaryota</taxon>
        <taxon>Viridiplantae</taxon>
        <taxon>Streptophyta</taxon>
        <taxon>Embryophyta</taxon>
        <taxon>Tracheophyta</taxon>
        <taxon>Spermatophyta</taxon>
        <taxon>Magnoliopsida</taxon>
        <taxon>eudicotyledons</taxon>
        <taxon>Gunneridae</taxon>
        <taxon>Pentapetalae</taxon>
        <taxon>rosids</taxon>
        <taxon>fabids</taxon>
        <taxon>Fagales</taxon>
        <taxon>Juglandaceae</taxon>
        <taxon>Carya</taxon>
    </lineage>
</organism>
<comment type="caution">
    <text evidence="1">The sequence shown here is derived from an EMBL/GenBank/DDBJ whole genome shotgun (WGS) entry which is preliminary data.</text>
</comment>
<evidence type="ECO:0000313" key="1">
    <source>
        <dbReference type="EMBL" id="KAG6688425.1"/>
    </source>
</evidence>